<dbReference type="AlphaFoldDB" id="A0A4V1LEM6"/>
<protein>
    <submittedName>
        <fullName evidence="1">Uncharacterized protein</fullName>
    </submittedName>
</protein>
<organism evidence="1 2">
    <name type="scientific">Clostridium tetani</name>
    <dbReference type="NCBI Taxonomy" id="1513"/>
    <lineage>
        <taxon>Bacteria</taxon>
        <taxon>Bacillati</taxon>
        <taxon>Bacillota</taxon>
        <taxon>Clostridia</taxon>
        <taxon>Eubacteriales</taxon>
        <taxon>Clostridiaceae</taxon>
        <taxon>Clostridium</taxon>
    </lineage>
</organism>
<proteinExistence type="predicted"/>
<evidence type="ECO:0000313" key="2">
    <source>
        <dbReference type="Proteomes" id="UP000290921"/>
    </source>
</evidence>
<gene>
    <name evidence="1" type="ORF">DP130_07115</name>
</gene>
<name>A0A4V1LEM6_CLOTA</name>
<accession>A0A4V1LEM6</accession>
<evidence type="ECO:0000313" key="1">
    <source>
        <dbReference type="EMBL" id="RXI48495.1"/>
    </source>
</evidence>
<dbReference type="EMBL" id="QMAP01000006">
    <property type="protein sequence ID" value="RXI48495.1"/>
    <property type="molecule type" value="Genomic_DNA"/>
</dbReference>
<sequence>MMPRIWGKLMKDNRMVDEEVVAYNSEKGYEKNLEICIKEICNRLDISNPYWLPINHEEFEKMTKTTFNKDNFMEDIQFDKFIIEELDKKEE</sequence>
<dbReference type="Proteomes" id="UP000290921">
    <property type="component" value="Unassembled WGS sequence"/>
</dbReference>
<comment type="caution">
    <text evidence="1">The sequence shown here is derived from an EMBL/GenBank/DDBJ whole genome shotgun (WGS) entry which is preliminary data.</text>
</comment>
<reference evidence="1 2" key="1">
    <citation type="submission" date="2018-06" db="EMBL/GenBank/DDBJ databases">
        <title>Genome conservation of Clostridium tetani.</title>
        <authorList>
            <person name="Bruggemann H."/>
            <person name="Popoff M.R."/>
        </authorList>
    </citation>
    <scope>NUCLEOTIDE SEQUENCE [LARGE SCALE GENOMIC DNA]</scope>
    <source>
        <strain evidence="1 2">2017.061</strain>
    </source>
</reference>